<dbReference type="Gene3D" id="2.150.10.10">
    <property type="entry name" value="Serralysin-like metalloprotease, C-terminal"/>
    <property type="match status" value="1"/>
</dbReference>
<gene>
    <name evidence="1" type="ORF">BCL74_3680</name>
</gene>
<comment type="caution">
    <text evidence="1">The sequence shown here is derived from an EMBL/GenBank/DDBJ whole genome shotgun (WGS) entry which is preliminary data.</text>
</comment>
<dbReference type="PRINTS" id="PR00313">
    <property type="entry name" value="CABNDNGRPT"/>
</dbReference>
<dbReference type="InterPro" id="IPR001343">
    <property type="entry name" value="Hemolysn_Ca-bd"/>
</dbReference>
<dbReference type="InterPro" id="IPR018511">
    <property type="entry name" value="Hemolysin-typ_Ca-bd_CS"/>
</dbReference>
<reference evidence="1 2" key="1">
    <citation type="submission" date="2018-10" db="EMBL/GenBank/DDBJ databases">
        <title>Comparative analysis of microorganisms from saline springs in Andes Mountain Range, Colombia.</title>
        <authorList>
            <person name="Rubin E."/>
        </authorList>
    </citation>
    <scope>NUCLEOTIDE SEQUENCE [LARGE SCALE GENOMIC DNA]</scope>
    <source>
        <strain evidence="1 2">USBA 36</strain>
    </source>
</reference>
<accession>A0A420W9Y4</accession>
<name>A0A420W9Y4_9PROT</name>
<dbReference type="EMBL" id="RBIG01000013">
    <property type="protein sequence ID" value="RKQ64130.1"/>
    <property type="molecule type" value="Genomic_DNA"/>
</dbReference>
<dbReference type="SUPFAM" id="SSF51120">
    <property type="entry name" value="beta-Roll"/>
    <property type="match status" value="1"/>
</dbReference>
<dbReference type="RefSeq" id="WP_280524810.1">
    <property type="nucleotide sequence ID" value="NZ_RBIG01000013.1"/>
</dbReference>
<organism evidence="1 2">
    <name type="scientific">Oceanibaculum indicum</name>
    <dbReference type="NCBI Taxonomy" id="526216"/>
    <lineage>
        <taxon>Bacteria</taxon>
        <taxon>Pseudomonadati</taxon>
        <taxon>Pseudomonadota</taxon>
        <taxon>Alphaproteobacteria</taxon>
        <taxon>Rhodospirillales</taxon>
        <taxon>Oceanibaculaceae</taxon>
        <taxon>Oceanibaculum</taxon>
    </lineage>
</organism>
<dbReference type="NCBIfam" id="NF041519">
    <property type="entry name" value="bluetail"/>
    <property type="match status" value="1"/>
</dbReference>
<feature type="non-terminal residue" evidence="1">
    <location>
        <position position="1"/>
    </location>
</feature>
<dbReference type="InterPro" id="IPR048165">
    <property type="entry name" value="Bluetail_dom"/>
</dbReference>
<dbReference type="InterPro" id="IPR011049">
    <property type="entry name" value="Serralysin-like_metalloprot_C"/>
</dbReference>
<protein>
    <recommendedName>
        <fullName evidence="3">Hemolysin type calcium-binding protein</fullName>
    </recommendedName>
</protein>
<dbReference type="GO" id="GO:0005509">
    <property type="term" value="F:calcium ion binding"/>
    <property type="evidence" value="ECO:0007669"/>
    <property type="project" value="InterPro"/>
</dbReference>
<dbReference type="PROSITE" id="PS00330">
    <property type="entry name" value="HEMOLYSIN_CALCIUM"/>
    <property type="match status" value="1"/>
</dbReference>
<evidence type="ECO:0000313" key="2">
    <source>
        <dbReference type="Proteomes" id="UP000277424"/>
    </source>
</evidence>
<evidence type="ECO:0000313" key="1">
    <source>
        <dbReference type="EMBL" id="RKQ64130.1"/>
    </source>
</evidence>
<sequence length="316" mass="30167">KVDASAFTGKLTLTGSAQADVITGGTAADSLLGRAGADTIVGGDGNDTIQGDGVSVAAATATAEVQRFTVNGGADAGGDNIITVGGVDIAIADSATTVTIAATIAAAEAAIKGGNANIDTVTANGADVTVTYKNTAGDVANITVVDKGLSSGAIFSAVSEITKGAAASAATIGDGGDAAGADILTGGAGNDTFRFVAGTSHDTVTDSITDLNLGSDVVAGQVDTLVFQNAGATISVVTLADGVQANVTAAASLTAAAGLVAAAAATDGATALFTYGTDSYVFHNVDGNGTFDAAADILVKVTGVTGTLDASDIALL</sequence>
<evidence type="ECO:0008006" key="3">
    <source>
        <dbReference type="Google" id="ProtNLM"/>
    </source>
</evidence>
<dbReference type="Pfam" id="PF00353">
    <property type="entry name" value="HemolysinCabind"/>
    <property type="match status" value="2"/>
</dbReference>
<dbReference type="AlphaFoldDB" id="A0A420W9Y4"/>
<proteinExistence type="predicted"/>
<dbReference type="Proteomes" id="UP000277424">
    <property type="component" value="Unassembled WGS sequence"/>
</dbReference>